<protein>
    <submittedName>
        <fullName evidence="2">Uncharacterized protein</fullName>
    </submittedName>
</protein>
<organism evidence="2 5">
    <name type="scientific">Arthrobacter zhangbolii</name>
    <dbReference type="NCBI Taxonomy" id="2886936"/>
    <lineage>
        <taxon>Bacteria</taxon>
        <taxon>Bacillati</taxon>
        <taxon>Actinomycetota</taxon>
        <taxon>Actinomycetes</taxon>
        <taxon>Micrococcales</taxon>
        <taxon>Micrococcaceae</taxon>
        <taxon>Arthrobacter</taxon>
    </lineage>
</organism>
<keyword evidence="1" id="KW-0472">Membrane</keyword>
<evidence type="ECO:0000313" key="2">
    <source>
        <dbReference type="EMBL" id="MCC3273310.1"/>
    </source>
</evidence>
<evidence type="ECO:0000313" key="4">
    <source>
        <dbReference type="Proteomes" id="UP000829758"/>
    </source>
</evidence>
<dbReference type="Proteomes" id="UP000829758">
    <property type="component" value="Chromosome"/>
</dbReference>
<keyword evidence="1" id="KW-1133">Transmembrane helix</keyword>
<evidence type="ECO:0000256" key="1">
    <source>
        <dbReference type="SAM" id="Phobius"/>
    </source>
</evidence>
<evidence type="ECO:0000313" key="3">
    <source>
        <dbReference type="EMBL" id="UON92707.1"/>
    </source>
</evidence>
<name>A0A9X1S943_9MICC</name>
<keyword evidence="4" id="KW-1185">Reference proteome</keyword>
<accession>A0A9X1S943</accession>
<feature type="transmembrane region" description="Helical" evidence="1">
    <location>
        <begin position="181"/>
        <end position="202"/>
    </location>
</feature>
<keyword evidence="1" id="KW-0812">Transmembrane</keyword>
<dbReference type="RefSeq" id="WP_227929146.1">
    <property type="nucleotide sequence ID" value="NZ_CP094984.1"/>
</dbReference>
<dbReference type="EMBL" id="JAJFZT010000007">
    <property type="protein sequence ID" value="MCC3273310.1"/>
    <property type="molecule type" value="Genomic_DNA"/>
</dbReference>
<dbReference type="EMBL" id="CP094984">
    <property type="protein sequence ID" value="UON92707.1"/>
    <property type="molecule type" value="Genomic_DNA"/>
</dbReference>
<gene>
    <name evidence="2" type="ORF">LJ755_11280</name>
    <name evidence="3" type="ORF">MUK71_03425</name>
</gene>
<reference evidence="2" key="1">
    <citation type="submission" date="2021-10" db="EMBL/GenBank/DDBJ databases">
        <title>Novel species in genus Arthrobacter.</title>
        <authorList>
            <person name="Liu Y."/>
        </authorList>
    </citation>
    <scope>NUCLEOTIDE SEQUENCE</scope>
    <source>
        <strain evidence="2">Zg-Y462</strain>
        <strain evidence="4">zg-Y462</strain>
    </source>
</reference>
<dbReference type="Proteomes" id="UP001155145">
    <property type="component" value="Unassembled WGS sequence"/>
</dbReference>
<evidence type="ECO:0000313" key="5">
    <source>
        <dbReference type="Proteomes" id="UP001155145"/>
    </source>
</evidence>
<dbReference type="AlphaFoldDB" id="A0A9X1S943"/>
<proteinExistence type="predicted"/>
<feature type="transmembrane region" description="Helical" evidence="1">
    <location>
        <begin position="229"/>
        <end position="247"/>
    </location>
</feature>
<feature type="transmembrane region" description="Helical" evidence="1">
    <location>
        <begin position="156"/>
        <end position="175"/>
    </location>
</feature>
<sequence>MLQAAALVTAGFGIWILARACWDYAGLPEFQDRYLQLVEDRLQDPEMEHTANRQESGYLRRLRRSLQARPSPAARAASQKALLQLLNRPSLAPGLQPSAGDELTGLAVAVAAARTPGELAATEKLRRAAGLRLLRGGVPRRFRDAFLPGMARYLDFVGRGSSLGLAVGVLLAGGLSANADLVGALTTLCGVGGAVIFTLTVIRCESRSWPAGQPGVWLRLARSYPQAYFLLRLTLTTAAALLAVYLLRT</sequence>